<comment type="caution">
    <text evidence="2">The sequence shown here is derived from an EMBL/GenBank/DDBJ whole genome shotgun (WGS) entry which is preliminary data.</text>
</comment>
<dbReference type="PANTHER" id="PTHR14859:SF1">
    <property type="entry name" value="PGAP2-INTERACTING PROTEIN"/>
    <property type="match status" value="1"/>
</dbReference>
<accession>A0A2M8KR41</accession>
<dbReference type="GO" id="GO:0016020">
    <property type="term" value="C:membrane"/>
    <property type="evidence" value="ECO:0007669"/>
    <property type="project" value="GOC"/>
</dbReference>
<dbReference type="InterPro" id="IPR005135">
    <property type="entry name" value="Endo/exonuclease/phosphatase"/>
</dbReference>
<reference evidence="3" key="1">
    <citation type="submission" date="2017-09" db="EMBL/GenBank/DDBJ databases">
        <title>Depth-based differentiation of microbial function through sediment-hosted aquifers and enrichment of novel symbionts in the deep terrestrial subsurface.</title>
        <authorList>
            <person name="Probst A.J."/>
            <person name="Ladd B."/>
            <person name="Jarett J.K."/>
            <person name="Geller-Mcgrath D.E."/>
            <person name="Sieber C.M.K."/>
            <person name="Emerson J.B."/>
            <person name="Anantharaman K."/>
            <person name="Thomas B.C."/>
            <person name="Malmstrom R."/>
            <person name="Stieglmeier M."/>
            <person name="Klingl A."/>
            <person name="Woyke T."/>
            <person name="Ryan C.M."/>
            <person name="Banfield J.F."/>
        </authorList>
    </citation>
    <scope>NUCLEOTIDE SEQUENCE [LARGE SCALE GENOMIC DNA]</scope>
</reference>
<dbReference type="GO" id="GO:0003824">
    <property type="term" value="F:catalytic activity"/>
    <property type="evidence" value="ECO:0007669"/>
    <property type="project" value="InterPro"/>
</dbReference>
<evidence type="ECO:0000313" key="3">
    <source>
        <dbReference type="Proteomes" id="UP000229554"/>
    </source>
</evidence>
<dbReference type="EMBL" id="PFED01000214">
    <property type="protein sequence ID" value="PJE62386.1"/>
    <property type="molecule type" value="Genomic_DNA"/>
</dbReference>
<dbReference type="Pfam" id="PF03372">
    <property type="entry name" value="Exo_endo_phos"/>
    <property type="match status" value="1"/>
</dbReference>
<feature type="domain" description="Endonuclease/exonuclease/phosphatase" evidence="1">
    <location>
        <begin position="6"/>
        <end position="159"/>
    </location>
</feature>
<evidence type="ECO:0000259" key="1">
    <source>
        <dbReference type="Pfam" id="PF03372"/>
    </source>
</evidence>
<dbReference type="Proteomes" id="UP000229554">
    <property type="component" value="Unassembled WGS sequence"/>
</dbReference>
<proteinExistence type="predicted"/>
<dbReference type="GO" id="GO:0006506">
    <property type="term" value="P:GPI anchor biosynthetic process"/>
    <property type="evidence" value="ECO:0007669"/>
    <property type="project" value="TreeGrafter"/>
</dbReference>
<dbReference type="AlphaFoldDB" id="A0A2M8KR41"/>
<evidence type="ECO:0000313" key="2">
    <source>
        <dbReference type="EMBL" id="PJE62386.1"/>
    </source>
</evidence>
<sequence>MRLKILSWNIWMHGNHKEVSKFLEHSRADIVALQEVIVAHETIELAKHFTEHLGYQHVFAESFEDVIDGFQVKIGNAVFSKYPIVNSKIHHLSKVKNRVALQTDIEIGDSILHVFNTHLLHTHQQPSKLQDVQATHLRKVLTPHKTVLMGDFNALPNSNAINIVSRVLTNTDKNMLPTWSVYPEGCNCSPKGLL</sequence>
<name>A0A2M8KR41_9BACT</name>
<dbReference type="Gene3D" id="3.60.10.10">
    <property type="entry name" value="Endonuclease/exonuclease/phosphatase"/>
    <property type="match status" value="1"/>
</dbReference>
<dbReference type="PANTHER" id="PTHR14859">
    <property type="entry name" value="CALCOFLUOR WHITE HYPERSENSITIVE PROTEIN PRECURSOR"/>
    <property type="match status" value="1"/>
</dbReference>
<gene>
    <name evidence="2" type="ORF">COU88_05305</name>
</gene>
<dbReference type="SUPFAM" id="SSF56219">
    <property type="entry name" value="DNase I-like"/>
    <property type="match status" value="1"/>
</dbReference>
<dbReference type="InterPro" id="IPR051916">
    <property type="entry name" value="GPI-anchor_lipid_remodeler"/>
</dbReference>
<protein>
    <recommendedName>
        <fullName evidence="1">Endonuclease/exonuclease/phosphatase domain-containing protein</fullName>
    </recommendedName>
</protein>
<organism evidence="2 3">
    <name type="scientific">Candidatus Roizmanbacteria bacterium CG10_big_fil_rev_8_21_14_0_10_39_6</name>
    <dbReference type="NCBI Taxonomy" id="1974853"/>
    <lineage>
        <taxon>Bacteria</taxon>
        <taxon>Candidatus Roizmaniibacteriota</taxon>
    </lineage>
</organism>
<dbReference type="InterPro" id="IPR036691">
    <property type="entry name" value="Endo/exonu/phosph_ase_sf"/>
</dbReference>
<feature type="non-terminal residue" evidence="2">
    <location>
        <position position="194"/>
    </location>
</feature>